<dbReference type="AlphaFoldDB" id="A0A448YVN0"/>
<dbReference type="Proteomes" id="UP000291116">
    <property type="component" value="Unassembled WGS sequence"/>
</dbReference>
<protein>
    <submittedName>
        <fullName evidence="8">Uncharacterized protein</fullName>
    </submittedName>
</protein>
<dbReference type="PANTHER" id="PTHR39321">
    <property type="entry name" value="NICOTINATE-NUCLEOTIDE ADENYLYLTRANSFERASE-RELATED"/>
    <property type="match status" value="1"/>
</dbReference>
<dbReference type="PANTHER" id="PTHR39321:SF3">
    <property type="entry name" value="PHOSPHOPANTETHEINE ADENYLYLTRANSFERASE"/>
    <property type="match status" value="1"/>
</dbReference>
<dbReference type="InterPro" id="IPR005248">
    <property type="entry name" value="NadD/NMNAT"/>
</dbReference>
<evidence type="ECO:0000256" key="3">
    <source>
        <dbReference type="ARBA" id="ARBA00022679"/>
    </source>
</evidence>
<name>A0A448YVN0_9STRA</name>
<proteinExistence type="predicted"/>
<evidence type="ECO:0000256" key="1">
    <source>
        <dbReference type="ARBA" id="ARBA00004790"/>
    </source>
</evidence>
<comment type="pathway">
    <text evidence="1">Cofactor biosynthesis; NAD(+) biosynthesis.</text>
</comment>
<accession>A0A448YVN0</accession>
<evidence type="ECO:0000313" key="8">
    <source>
        <dbReference type="EMBL" id="VEU33843.1"/>
    </source>
</evidence>
<evidence type="ECO:0000256" key="7">
    <source>
        <dbReference type="ARBA" id="ARBA00023027"/>
    </source>
</evidence>
<evidence type="ECO:0000256" key="5">
    <source>
        <dbReference type="ARBA" id="ARBA00022741"/>
    </source>
</evidence>
<keyword evidence="5" id="KW-0547">Nucleotide-binding</keyword>
<gene>
    <name evidence="8" type="ORF">PSNMU_V1.4_AUG-EV-PASAV3_0005330</name>
</gene>
<keyword evidence="2" id="KW-0662">Pyridine nucleotide biosynthesis</keyword>
<evidence type="ECO:0000256" key="6">
    <source>
        <dbReference type="ARBA" id="ARBA00022840"/>
    </source>
</evidence>
<dbReference type="Gene3D" id="3.40.50.620">
    <property type="entry name" value="HUPs"/>
    <property type="match status" value="1"/>
</dbReference>
<keyword evidence="3" id="KW-0808">Transferase</keyword>
<organism evidence="8 9">
    <name type="scientific">Pseudo-nitzschia multistriata</name>
    <dbReference type="NCBI Taxonomy" id="183589"/>
    <lineage>
        <taxon>Eukaryota</taxon>
        <taxon>Sar</taxon>
        <taxon>Stramenopiles</taxon>
        <taxon>Ochrophyta</taxon>
        <taxon>Bacillariophyta</taxon>
        <taxon>Bacillariophyceae</taxon>
        <taxon>Bacillariophycidae</taxon>
        <taxon>Bacillariales</taxon>
        <taxon>Bacillariaceae</taxon>
        <taxon>Pseudo-nitzschia</taxon>
    </lineage>
</organism>
<evidence type="ECO:0000313" key="9">
    <source>
        <dbReference type="Proteomes" id="UP000291116"/>
    </source>
</evidence>
<keyword evidence="9" id="KW-1185">Reference proteome</keyword>
<keyword evidence="6" id="KW-0067">ATP-binding</keyword>
<evidence type="ECO:0000256" key="4">
    <source>
        <dbReference type="ARBA" id="ARBA00022695"/>
    </source>
</evidence>
<dbReference type="GO" id="GO:0016779">
    <property type="term" value="F:nucleotidyltransferase activity"/>
    <property type="evidence" value="ECO:0007669"/>
    <property type="project" value="UniProtKB-KW"/>
</dbReference>
<dbReference type="InterPro" id="IPR014729">
    <property type="entry name" value="Rossmann-like_a/b/a_fold"/>
</dbReference>
<dbReference type="GO" id="GO:0009435">
    <property type="term" value="P:NAD+ biosynthetic process"/>
    <property type="evidence" value="ECO:0007669"/>
    <property type="project" value="InterPro"/>
</dbReference>
<evidence type="ECO:0000256" key="2">
    <source>
        <dbReference type="ARBA" id="ARBA00022642"/>
    </source>
</evidence>
<dbReference type="SUPFAM" id="SSF52374">
    <property type="entry name" value="Nucleotidylyl transferase"/>
    <property type="match status" value="1"/>
</dbReference>
<dbReference type="GO" id="GO:0005524">
    <property type="term" value="F:ATP binding"/>
    <property type="evidence" value="ECO:0007669"/>
    <property type="project" value="UniProtKB-KW"/>
</dbReference>
<reference evidence="8 9" key="1">
    <citation type="submission" date="2019-01" db="EMBL/GenBank/DDBJ databases">
        <authorList>
            <person name="Ferrante I. M."/>
        </authorList>
    </citation>
    <scope>NUCLEOTIDE SEQUENCE [LARGE SCALE GENOMIC DNA]</scope>
    <source>
        <strain evidence="8 9">B856</strain>
    </source>
</reference>
<keyword evidence="4" id="KW-0548">Nucleotidyltransferase</keyword>
<dbReference type="EMBL" id="CAACVS010000010">
    <property type="protein sequence ID" value="VEU33843.1"/>
    <property type="molecule type" value="Genomic_DNA"/>
</dbReference>
<dbReference type="OrthoDB" id="48662at2759"/>
<sequence>MCLDTMTDEEKASLRVGTADLLEMLIKQEKEKNDHNTTEFSFCLGADTFMDLTDWKWKRSKDVLKLLGGRLVVVNRKQQRKAAPIIDGNRRQLQKPEEKTTEESLKERVNRLNSTQLANGEILVLDLPNLDDVSSSKVRNCRDKDVAKKLIPNKVLDYIVSHNLYGFGDEDDGEQKDDAMKG</sequence>
<keyword evidence="7" id="KW-0520">NAD</keyword>